<dbReference type="Gene3D" id="2.120.10.80">
    <property type="entry name" value="Kelch-type beta propeller"/>
    <property type="match status" value="2"/>
</dbReference>
<evidence type="ECO:0000313" key="3">
    <source>
        <dbReference type="Proteomes" id="UP001430356"/>
    </source>
</evidence>
<dbReference type="Pfam" id="PF24681">
    <property type="entry name" value="Kelch_KLHDC2_KLHL20_DRC7"/>
    <property type="match status" value="1"/>
</dbReference>
<dbReference type="AlphaFoldDB" id="A0AAW0F8S0"/>
<name>A0AAW0F8S0_9TRYP</name>
<keyword evidence="3" id="KW-1185">Reference proteome</keyword>
<gene>
    <name evidence="2" type="ORF">NESM_000225600</name>
</gene>
<dbReference type="Pfam" id="PF01344">
    <property type="entry name" value="Kelch_1"/>
    <property type="match status" value="1"/>
</dbReference>
<comment type="caution">
    <text evidence="2">The sequence shown here is derived from an EMBL/GenBank/DDBJ whole genome shotgun (WGS) entry which is preliminary data.</text>
</comment>
<dbReference type="PANTHER" id="PTHR23244">
    <property type="entry name" value="KELCH REPEAT DOMAIN"/>
    <property type="match status" value="1"/>
</dbReference>
<protein>
    <submittedName>
        <fullName evidence="2">Galactose oxidase, central domain containing protein</fullName>
    </submittedName>
</protein>
<dbReference type="Proteomes" id="UP001430356">
    <property type="component" value="Unassembled WGS sequence"/>
</dbReference>
<feature type="compositionally biased region" description="Low complexity" evidence="1">
    <location>
        <begin position="134"/>
        <end position="147"/>
    </location>
</feature>
<reference evidence="2 3" key="1">
    <citation type="journal article" date="2021" name="MBio">
        <title>A New Model Trypanosomatid, Novymonas esmeraldas: Genomic Perception of Its 'Candidatus Pandoraea novymonadis' Endosymbiont.</title>
        <authorList>
            <person name="Zakharova A."/>
            <person name="Saura A."/>
            <person name="Butenko A."/>
            <person name="Podesvova L."/>
            <person name="Warmusova S."/>
            <person name="Kostygov A.Y."/>
            <person name="Nenarokova A."/>
            <person name="Lukes J."/>
            <person name="Opperdoes F.R."/>
            <person name="Yurchenko V."/>
        </authorList>
    </citation>
    <scope>NUCLEOTIDE SEQUENCE [LARGE SCALE GENOMIC DNA]</scope>
    <source>
        <strain evidence="2 3">E262AT.01</strain>
    </source>
</reference>
<proteinExistence type="predicted"/>
<evidence type="ECO:0000256" key="1">
    <source>
        <dbReference type="SAM" id="MobiDB-lite"/>
    </source>
</evidence>
<sequence>MAQPCNSLSEHAYAEASAALGKRTSPSPQGAPAPWTTSIVESTTACTEDRVFVIGGFDERTQRIVSYARVWDAATHLWARLPDTPVRVAHASAAAVPVDGSIVLFGGWDGENCNAELWHLHPYRPDTAADGAERSPAAVAAPASTRPRPAKGGEEVFYHWDRLEADPRVSARPVGRYGHAMATGMMAATARRVVSPPSPPAAGAVHFADDAAARPAASAVPAPARREPVLYVFGGNDTTSRLNDLWRLRLTPSMERRVAHWERLEVAPGVCPCPREDAALAFDSAQQCLWLFGGRTATGVLDDMWCLSLTDQSVSSGLAWTPIQPLGGHPLAPTRRDLSTGCVPGAAAVEGSCLYILFSDTQTSAKRLVSNDRVPLYCFCLTTHQWRSIPLTEEETGGTGRASSSSRGSLRPVQPFGAFRFVASCACGRFLFWLKHSAEDESTSALSTPAMVHVELNVPATKPTKRRTERNR</sequence>
<dbReference type="SMART" id="SM00612">
    <property type="entry name" value="Kelch"/>
    <property type="match status" value="1"/>
</dbReference>
<accession>A0AAW0F8S0</accession>
<dbReference type="SUPFAM" id="SSF117281">
    <property type="entry name" value="Kelch motif"/>
    <property type="match status" value="1"/>
</dbReference>
<organism evidence="2 3">
    <name type="scientific">Novymonas esmeraldas</name>
    <dbReference type="NCBI Taxonomy" id="1808958"/>
    <lineage>
        <taxon>Eukaryota</taxon>
        <taxon>Discoba</taxon>
        <taxon>Euglenozoa</taxon>
        <taxon>Kinetoplastea</taxon>
        <taxon>Metakinetoplastina</taxon>
        <taxon>Trypanosomatida</taxon>
        <taxon>Trypanosomatidae</taxon>
        <taxon>Novymonas</taxon>
    </lineage>
</organism>
<dbReference type="InterPro" id="IPR015915">
    <property type="entry name" value="Kelch-typ_b-propeller"/>
</dbReference>
<feature type="region of interest" description="Disordered" evidence="1">
    <location>
        <begin position="128"/>
        <end position="150"/>
    </location>
</feature>
<dbReference type="InterPro" id="IPR006652">
    <property type="entry name" value="Kelch_1"/>
</dbReference>
<evidence type="ECO:0000313" key="2">
    <source>
        <dbReference type="EMBL" id="KAK7201611.1"/>
    </source>
</evidence>
<dbReference type="PANTHER" id="PTHR23244:SF498">
    <property type="entry name" value="C2 DOMAIN-CONTAINING PROTEIN"/>
    <property type="match status" value="1"/>
</dbReference>
<dbReference type="EMBL" id="JAECZO010000017">
    <property type="protein sequence ID" value="KAK7201611.1"/>
    <property type="molecule type" value="Genomic_DNA"/>
</dbReference>